<evidence type="ECO:0000313" key="3">
    <source>
        <dbReference type="Proteomes" id="UP000663864"/>
    </source>
</evidence>
<evidence type="ECO:0000313" key="1">
    <source>
        <dbReference type="EMBL" id="CAF1456294.1"/>
    </source>
</evidence>
<name>A0A815PZ41_9BILA</name>
<dbReference type="AlphaFoldDB" id="A0A815PZ41"/>
<protein>
    <submittedName>
        <fullName evidence="1">Uncharacterized protein</fullName>
    </submittedName>
</protein>
<evidence type="ECO:0000313" key="2">
    <source>
        <dbReference type="EMBL" id="CAF3969282.1"/>
    </source>
</evidence>
<proteinExistence type="predicted"/>
<feature type="non-terminal residue" evidence="1">
    <location>
        <position position="223"/>
    </location>
</feature>
<comment type="caution">
    <text evidence="1">The sequence shown here is derived from an EMBL/GenBank/DDBJ whole genome shotgun (WGS) entry which is preliminary data.</text>
</comment>
<organism evidence="1 3">
    <name type="scientific">Rotaria sordida</name>
    <dbReference type="NCBI Taxonomy" id="392033"/>
    <lineage>
        <taxon>Eukaryota</taxon>
        <taxon>Metazoa</taxon>
        <taxon>Spiralia</taxon>
        <taxon>Gnathifera</taxon>
        <taxon>Rotifera</taxon>
        <taxon>Eurotatoria</taxon>
        <taxon>Bdelloidea</taxon>
        <taxon>Philodinida</taxon>
        <taxon>Philodinidae</taxon>
        <taxon>Rotaria</taxon>
    </lineage>
</organism>
<dbReference type="Proteomes" id="UP000663864">
    <property type="component" value="Unassembled WGS sequence"/>
</dbReference>
<dbReference type="EMBL" id="CAJNOT010005132">
    <property type="protein sequence ID" value="CAF1456294.1"/>
    <property type="molecule type" value="Genomic_DNA"/>
</dbReference>
<accession>A0A815PZ41</accession>
<dbReference type="Proteomes" id="UP000663836">
    <property type="component" value="Unassembled WGS sequence"/>
</dbReference>
<reference evidence="1" key="1">
    <citation type="submission" date="2021-02" db="EMBL/GenBank/DDBJ databases">
        <authorList>
            <person name="Nowell W R."/>
        </authorList>
    </citation>
    <scope>NUCLEOTIDE SEQUENCE</scope>
</reference>
<dbReference type="EMBL" id="CAJOBD010003857">
    <property type="protein sequence ID" value="CAF3969282.1"/>
    <property type="molecule type" value="Genomic_DNA"/>
</dbReference>
<gene>
    <name evidence="2" type="ORF">JBS370_LOCUS24540</name>
    <name evidence="1" type="ORF">ZHD862_LOCUS35489</name>
</gene>
<sequence>MSNLQRLKYGICLDFVEKNENIVVYLNGREWDLIRTQFGHLLDFDCTIWIERISCNVNNISQQIIESFSQFSGWFVEVFQTNSNDSYICVYTKTRRLFHLEIDHAMLRNLNGHQIATLIDGASSIYMYTVCSSDDDENAIEYSPLVLPDRIFSKLDSITVGADCYMHFNKRLKSFLKQLFSRTPNLKSIDINSHGSGDDYNDISNVLSCMEKPSKSIKNCKFS</sequence>